<dbReference type="AlphaFoldDB" id="A0AA87W5T4"/>
<sequence length="122" mass="13380">MTNVSAIPKVARQGRGALRKLPDVAARFIGNLREEPACSGIRRFPRDFAVQPHGKVRGYDACPFGGFLGCRPDPAAVENLPHCGFLARKMLIKRRPMMAGYKRAGLSTPPFASSTERLNDQV</sequence>
<gene>
    <name evidence="1" type="ORF">GCM10010987_42800</name>
</gene>
<dbReference type="Proteomes" id="UP000625079">
    <property type="component" value="Unassembled WGS sequence"/>
</dbReference>
<evidence type="ECO:0000313" key="2">
    <source>
        <dbReference type="Proteomes" id="UP000625079"/>
    </source>
</evidence>
<accession>A0AA87W5T4</accession>
<reference evidence="1" key="2">
    <citation type="submission" date="2022-12" db="EMBL/GenBank/DDBJ databases">
        <authorList>
            <person name="Sun Q."/>
            <person name="Zhou Y."/>
        </authorList>
    </citation>
    <scope>NUCLEOTIDE SEQUENCE</scope>
    <source>
        <strain evidence="1">CGMCC 1.15034</strain>
    </source>
</reference>
<protein>
    <submittedName>
        <fullName evidence="1">Uncharacterized protein</fullName>
    </submittedName>
</protein>
<reference evidence="1" key="1">
    <citation type="journal article" date="2014" name="Int. J. Syst. Evol. Microbiol.">
        <title>Complete genome sequence of Corynebacterium casei LMG S-19264T (=DSM 44701T), isolated from a smear-ripened cheese.</title>
        <authorList>
            <consortium name="US DOE Joint Genome Institute (JGI-PGF)"/>
            <person name="Walter F."/>
            <person name="Albersmeier A."/>
            <person name="Kalinowski J."/>
            <person name="Ruckert C."/>
        </authorList>
    </citation>
    <scope>NUCLEOTIDE SEQUENCE</scope>
    <source>
        <strain evidence="1">CGMCC 1.15034</strain>
    </source>
</reference>
<comment type="caution">
    <text evidence="1">The sequence shown here is derived from an EMBL/GenBank/DDBJ whole genome shotgun (WGS) entry which is preliminary data.</text>
</comment>
<proteinExistence type="predicted"/>
<evidence type="ECO:0000313" key="1">
    <source>
        <dbReference type="EMBL" id="GGI27120.1"/>
    </source>
</evidence>
<name>A0AA87W5T4_9BRAD</name>
<organism evidence="1 2">
    <name type="scientific">Bradyrhizobium guangdongense</name>
    <dbReference type="NCBI Taxonomy" id="1325090"/>
    <lineage>
        <taxon>Bacteria</taxon>
        <taxon>Pseudomonadati</taxon>
        <taxon>Pseudomonadota</taxon>
        <taxon>Alphaproteobacteria</taxon>
        <taxon>Hyphomicrobiales</taxon>
        <taxon>Nitrobacteraceae</taxon>
        <taxon>Bradyrhizobium</taxon>
    </lineage>
</organism>
<dbReference type="EMBL" id="BMHC01000009">
    <property type="protein sequence ID" value="GGI27120.1"/>
    <property type="molecule type" value="Genomic_DNA"/>
</dbReference>